<evidence type="ECO:0000313" key="3">
    <source>
        <dbReference type="Proteomes" id="UP000034746"/>
    </source>
</evidence>
<dbReference type="AlphaFoldDB" id="A0A0G0V5Z2"/>
<organism evidence="2 3">
    <name type="scientific">Candidatus Uhrbacteria bacterium GW2011_GWF2_41_16</name>
    <dbReference type="NCBI Taxonomy" id="1618997"/>
    <lineage>
        <taxon>Bacteria</taxon>
        <taxon>Candidatus Uhriibacteriota</taxon>
    </lineage>
</organism>
<accession>A0A0G0V5Z2</accession>
<dbReference type="EMBL" id="LCAU01000032">
    <property type="protein sequence ID" value="KKR96379.1"/>
    <property type="molecule type" value="Genomic_DNA"/>
</dbReference>
<dbReference type="Proteomes" id="UP000034746">
    <property type="component" value="Unassembled WGS sequence"/>
</dbReference>
<comment type="caution">
    <text evidence="2">The sequence shown here is derived from an EMBL/GenBank/DDBJ whole genome shotgun (WGS) entry which is preliminary data.</text>
</comment>
<keyword evidence="1" id="KW-1133">Transmembrane helix</keyword>
<dbReference type="InterPro" id="IPR027417">
    <property type="entry name" value="P-loop_NTPase"/>
</dbReference>
<name>A0A0G0V5Z2_9BACT</name>
<gene>
    <name evidence="2" type="ORF">UU48_C0032G0003</name>
</gene>
<protein>
    <submittedName>
        <fullName evidence="2">Uncharacterized protein</fullName>
    </submittedName>
</protein>
<feature type="transmembrane region" description="Helical" evidence="1">
    <location>
        <begin position="107"/>
        <end position="129"/>
    </location>
</feature>
<proteinExistence type="predicted"/>
<dbReference type="InterPro" id="IPR051162">
    <property type="entry name" value="T4SS_component"/>
</dbReference>
<keyword evidence="1" id="KW-0812">Transmembrane</keyword>
<sequence length="657" mass="74022">MTDSPKDPMEFLKRILPLHGGVTPLDHRDLRILIAHGFEPKAYARLEGRTSFRELKQSLNLVPFNPPTRMDGDIILGRNTHGINRYHSVNATSHLLGLGATGVGKTVLLIFLLLQYLFIASGMWIFDFIKRELRGFKRLAERLGFSPIICRYEWLRINLLDPQGLDPAQYANICAEFITLNLGLPTVAKHILKICIIRLYERFGLFNNSNAAPPLLAELVEEVRIFKGNSSAKEAILIRLEALLANKQEIFNIRRGFPIRELAKKIIIWECDGLEMQYQNLFVSYLISMLFAIRVAEHSQELVLVALDEGGKIYSKRAESANEGPSYISTMTSVIRKMFIALFVWNQTTYDLSNSIIANSGIKILCRLGSAQDYEVFGRAMGLTSAQIQWCKLNLGVGMQVIKMGFGWQEPFLNYSRLIHIPDNVSDNEARASAQTLLDMVSGTTTPILYLPAPHENPANEPNADKLTPDEEILYEHVAQHPDITSATEHYQLTGLGTKRGTAAKEGLKRKKQLKETPIESGKRGGTQLYLEPIYLGGGRLGSGVHRLLRKKAYGYHLTQNCDAQEEKRFDLDGRTVFVDMAVRHPDGRTEAIEVETEDGEHVLENIRKNLALGFDIISVLTPNRKVRDAIKKRAIKAIDTNDIGRIHFPAISFYDK</sequence>
<reference evidence="2 3" key="1">
    <citation type="journal article" date="2015" name="Nature">
        <title>rRNA introns, odd ribosomes, and small enigmatic genomes across a large radiation of phyla.</title>
        <authorList>
            <person name="Brown C.T."/>
            <person name="Hug L.A."/>
            <person name="Thomas B.C."/>
            <person name="Sharon I."/>
            <person name="Castelle C.J."/>
            <person name="Singh A."/>
            <person name="Wilkins M.J."/>
            <person name="Williams K.H."/>
            <person name="Banfield J.F."/>
        </authorList>
    </citation>
    <scope>NUCLEOTIDE SEQUENCE [LARGE SCALE GENOMIC DNA]</scope>
</reference>
<evidence type="ECO:0000256" key="1">
    <source>
        <dbReference type="SAM" id="Phobius"/>
    </source>
</evidence>
<dbReference type="PANTHER" id="PTHR30121:SF6">
    <property type="entry name" value="SLR6007 PROTEIN"/>
    <property type="match status" value="1"/>
</dbReference>
<dbReference type="PANTHER" id="PTHR30121">
    <property type="entry name" value="UNCHARACTERIZED PROTEIN YJGR-RELATED"/>
    <property type="match status" value="1"/>
</dbReference>
<keyword evidence="1" id="KW-0472">Membrane</keyword>
<evidence type="ECO:0000313" key="2">
    <source>
        <dbReference type="EMBL" id="KKR96379.1"/>
    </source>
</evidence>
<dbReference type="SUPFAM" id="SSF52540">
    <property type="entry name" value="P-loop containing nucleoside triphosphate hydrolases"/>
    <property type="match status" value="1"/>
</dbReference>
<dbReference type="Gene3D" id="3.40.50.300">
    <property type="entry name" value="P-loop containing nucleotide triphosphate hydrolases"/>
    <property type="match status" value="2"/>
</dbReference>